<proteinExistence type="predicted"/>
<name>A0A0F7HKP6_9STAP</name>
<sequence length="132" mass="15137">MMEMMLTLFIISTLLMITAHAIPEKHENSTDQEVKNIAFFFQVAQTNALNKKEAHLVEFDRVNHRITIKNGFGQALEVYSLNTCRILQGGLPGFLYKSNGDTNAFGTIRFDCMGEQVSFIFQIQKGRFRIER</sequence>
<reference evidence="3" key="2">
    <citation type="submission" date="2015-04" db="EMBL/GenBank/DDBJ databases">
        <title>Complete genome sequence of Salinicoccus halodurans strain H3B36, isolated from the Qaidam basin of China.</title>
        <authorList>
            <person name="Ma Y."/>
            <person name="Jiang K."/>
            <person name="Xue Y."/>
        </authorList>
    </citation>
    <scope>NUCLEOTIDE SEQUENCE [LARGE SCALE GENOMIC DNA]</scope>
    <source>
        <strain evidence="3">H3B36</strain>
    </source>
</reference>
<reference evidence="1 3" key="1">
    <citation type="journal article" date="2015" name="Int. J. Syst. Evol. Microbiol.">
        <title>Complete genome sequence of Salinicoccus halodurans H3B36, isolated from the Qaidam Basin in China.</title>
        <authorList>
            <person name="Jiang K."/>
            <person name="Xue Y."/>
            <person name="Ma Y."/>
        </authorList>
    </citation>
    <scope>NUCLEOTIDE SEQUENCE [LARGE SCALE GENOMIC DNA]</scope>
    <source>
        <strain evidence="1 3">H3B36</strain>
    </source>
</reference>
<evidence type="ECO:0000313" key="3">
    <source>
        <dbReference type="Proteomes" id="UP000034029"/>
    </source>
</evidence>
<reference evidence="2 4" key="3">
    <citation type="submission" date="2016-10" db="EMBL/GenBank/DDBJ databases">
        <authorList>
            <person name="Varghese N."/>
            <person name="Submissions S."/>
        </authorList>
    </citation>
    <scope>NUCLEOTIDE SEQUENCE [LARGE SCALE GENOMIC DNA]</scope>
    <source>
        <strain evidence="2 4">CGMCC 1.6501</strain>
    </source>
</reference>
<dbReference type="KEGG" id="shv:AAT16_07085"/>
<dbReference type="AlphaFoldDB" id="A0A0F7HKP6"/>
<keyword evidence="3" id="KW-1185">Reference proteome</keyword>
<dbReference type="Proteomes" id="UP000183090">
    <property type="component" value="Unassembled WGS sequence"/>
</dbReference>
<accession>A0A0F7HKP6</accession>
<organism evidence="2 4">
    <name type="scientific">Salinicoccus halodurans</name>
    <dbReference type="NCBI Taxonomy" id="407035"/>
    <lineage>
        <taxon>Bacteria</taxon>
        <taxon>Bacillati</taxon>
        <taxon>Bacillota</taxon>
        <taxon>Bacilli</taxon>
        <taxon>Bacillales</taxon>
        <taxon>Staphylococcaceae</taxon>
        <taxon>Salinicoccus</taxon>
    </lineage>
</organism>
<evidence type="ECO:0000313" key="1">
    <source>
        <dbReference type="EMBL" id="AKG74016.1"/>
    </source>
</evidence>
<evidence type="ECO:0000313" key="4">
    <source>
        <dbReference type="Proteomes" id="UP000183090"/>
    </source>
</evidence>
<dbReference type="EMBL" id="FOTB01000001">
    <property type="protein sequence ID" value="SFK59235.1"/>
    <property type="molecule type" value="Genomic_DNA"/>
</dbReference>
<gene>
    <name evidence="1" type="ORF">AAT16_07085</name>
    <name evidence="2" type="ORF">SAMN05216235_0661</name>
</gene>
<dbReference type="PIRSF" id="PIRSF021292">
    <property type="entry name" value="Competence_ComGD"/>
    <property type="match status" value="1"/>
</dbReference>
<dbReference type="GO" id="GO:0030420">
    <property type="term" value="P:establishment of competence for transformation"/>
    <property type="evidence" value="ECO:0007669"/>
    <property type="project" value="InterPro"/>
</dbReference>
<dbReference type="EMBL" id="CP011366">
    <property type="protein sequence ID" value="AKG74016.1"/>
    <property type="molecule type" value="Genomic_DNA"/>
</dbReference>
<dbReference type="InterPro" id="IPR016785">
    <property type="entry name" value="ComGD"/>
</dbReference>
<protein>
    <submittedName>
        <fullName evidence="2">Competence protein ComGD</fullName>
    </submittedName>
</protein>
<dbReference type="RefSeq" id="WP_046790202.1">
    <property type="nucleotide sequence ID" value="NZ_CP011366.1"/>
</dbReference>
<dbReference type="Proteomes" id="UP000034029">
    <property type="component" value="Chromosome"/>
</dbReference>
<evidence type="ECO:0000313" key="2">
    <source>
        <dbReference type="EMBL" id="SFK59235.1"/>
    </source>
</evidence>